<dbReference type="CDD" id="cd01949">
    <property type="entry name" value="GGDEF"/>
    <property type="match status" value="1"/>
</dbReference>
<dbReference type="PANTHER" id="PTHR45138">
    <property type="entry name" value="REGULATORY COMPONENTS OF SENSORY TRANSDUCTION SYSTEM"/>
    <property type="match status" value="1"/>
</dbReference>
<dbReference type="eggNOG" id="COG3706">
    <property type="taxonomic scope" value="Bacteria"/>
</dbReference>
<accession>I3ZCX3</accession>
<dbReference type="NCBIfam" id="TIGR00254">
    <property type="entry name" value="GGDEF"/>
    <property type="match status" value="1"/>
</dbReference>
<keyword evidence="3" id="KW-0812">Transmembrane</keyword>
<dbReference type="GO" id="GO:1902201">
    <property type="term" value="P:negative regulation of bacterial-type flagellum-dependent cell motility"/>
    <property type="evidence" value="ECO:0007669"/>
    <property type="project" value="TreeGrafter"/>
</dbReference>
<feature type="transmembrane region" description="Helical" evidence="3">
    <location>
        <begin position="105"/>
        <end position="125"/>
    </location>
</feature>
<dbReference type="KEGG" id="trs:Terro_0759"/>
<evidence type="ECO:0000259" key="4">
    <source>
        <dbReference type="PROSITE" id="PS50887"/>
    </source>
</evidence>
<feature type="transmembrane region" description="Helical" evidence="3">
    <location>
        <begin position="78"/>
        <end position="98"/>
    </location>
</feature>
<dbReference type="AlphaFoldDB" id="I3ZCX3"/>
<feature type="transmembrane region" description="Helical" evidence="3">
    <location>
        <begin position="187"/>
        <end position="206"/>
    </location>
</feature>
<name>I3ZCX3_TERRK</name>
<dbReference type="RefSeq" id="WP_014784660.1">
    <property type="nucleotide sequence ID" value="NC_018014.1"/>
</dbReference>
<dbReference type="FunFam" id="3.30.70.270:FF:000001">
    <property type="entry name" value="Diguanylate cyclase domain protein"/>
    <property type="match status" value="1"/>
</dbReference>
<dbReference type="Pfam" id="PF00990">
    <property type="entry name" value="GGDEF"/>
    <property type="match status" value="1"/>
</dbReference>
<dbReference type="GO" id="GO:0043709">
    <property type="term" value="P:cell adhesion involved in single-species biofilm formation"/>
    <property type="evidence" value="ECO:0007669"/>
    <property type="project" value="TreeGrafter"/>
</dbReference>
<dbReference type="InterPro" id="IPR029787">
    <property type="entry name" value="Nucleotide_cyclase"/>
</dbReference>
<dbReference type="GO" id="GO:0005886">
    <property type="term" value="C:plasma membrane"/>
    <property type="evidence" value="ECO:0007669"/>
    <property type="project" value="TreeGrafter"/>
</dbReference>
<gene>
    <name evidence="5" type="ordered locus">Terro_0759</name>
</gene>
<dbReference type="PANTHER" id="PTHR45138:SF9">
    <property type="entry name" value="DIGUANYLATE CYCLASE DGCM-RELATED"/>
    <property type="match status" value="1"/>
</dbReference>
<evidence type="ECO:0000256" key="3">
    <source>
        <dbReference type="SAM" id="Phobius"/>
    </source>
</evidence>
<proteinExistence type="predicted"/>
<feature type="domain" description="GGDEF" evidence="4">
    <location>
        <begin position="268"/>
        <end position="410"/>
    </location>
</feature>
<evidence type="ECO:0000256" key="2">
    <source>
        <dbReference type="ARBA" id="ARBA00034247"/>
    </source>
</evidence>
<dbReference type="OrthoDB" id="9759607at2"/>
<dbReference type="STRING" id="926566.Terro_0759"/>
<evidence type="ECO:0000313" key="5">
    <source>
        <dbReference type="EMBL" id="AFL87091.1"/>
    </source>
</evidence>
<dbReference type="InterPro" id="IPR000160">
    <property type="entry name" value="GGDEF_dom"/>
</dbReference>
<sequence>MADSNNFDPIPALEDEIRRYETEHIASLSFSRDLEKRFQRETGAARARMLLVQGLLSLLAYDFFIVGDYFMAPANIERAAIVRFGIITPLVLLVAMLVKSRRSAFLRESATSILCVLGAISILYLHHDVSASVSVDAQTGLILVLLVANCMLRIDLPYAAATSVIITILDAISLVSDAQLPVSNKMVSGGMLAWVAMLTFTANYTMSRERRFSYLLQLRGRLQRRMLAEANAELLALSSTDRLTGLPNRRAYDTRLHELWQLSLERRHPISVVMVDVDHFKKLNDTHGHPYGDRVLQRVGSLLQQALRAEDDFVARFGGEEFVILLPDAEPHTAFKVAERIRTLVQVAGSPALQRDSIIPAQDVWATVSCGVATAWPTATLDPHRLIADADAAMYRAKREGRNRVCAAPLQHTTGKIAVFPAVAGRG</sequence>
<dbReference type="PROSITE" id="PS50887">
    <property type="entry name" value="GGDEF"/>
    <property type="match status" value="1"/>
</dbReference>
<dbReference type="Proteomes" id="UP000006056">
    <property type="component" value="Chromosome"/>
</dbReference>
<dbReference type="InterPro" id="IPR043128">
    <property type="entry name" value="Rev_trsase/Diguanyl_cyclase"/>
</dbReference>
<keyword evidence="3" id="KW-1133">Transmembrane helix</keyword>
<dbReference type="GO" id="GO:0052621">
    <property type="term" value="F:diguanylate cyclase activity"/>
    <property type="evidence" value="ECO:0007669"/>
    <property type="project" value="UniProtKB-EC"/>
</dbReference>
<protein>
    <recommendedName>
        <fullName evidence="1">diguanylate cyclase</fullName>
        <ecNumber evidence="1">2.7.7.65</ecNumber>
    </recommendedName>
</protein>
<dbReference type="InterPro" id="IPR050469">
    <property type="entry name" value="Diguanylate_Cyclase"/>
</dbReference>
<dbReference type="EMBL" id="CP003379">
    <property type="protein sequence ID" value="AFL87091.1"/>
    <property type="molecule type" value="Genomic_DNA"/>
</dbReference>
<organism evidence="5 6">
    <name type="scientific">Terriglobus roseus (strain DSM 18391 / NRRL B-41598 / KBS 63)</name>
    <dbReference type="NCBI Taxonomy" id="926566"/>
    <lineage>
        <taxon>Bacteria</taxon>
        <taxon>Pseudomonadati</taxon>
        <taxon>Acidobacteriota</taxon>
        <taxon>Terriglobia</taxon>
        <taxon>Terriglobales</taxon>
        <taxon>Acidobacteriaceae</taxon>
        <taxon>Terriglobus</taxon>
    </lineage>
</organism>
<feature type="transmembrane region" description="Helical" evidence="3">
    <location>
        <begin position="156"/>
        <end position="175"/>
    </location>
</feature>
<evidence type="ECO:0000313" key="6">
    <source>
        <dbReference type="Proteomes" id="UP000006056"/>
    </source>
</evidence>
<dbReference type="SMART" id="SM00267">
    <property type="entry name" value="GGDEF"/>
    <property type="match status" value="1"/>
</dbReference>
<dbReference type="Gene3D" id="3.30.70.270">
    <property type="match status" value="1"/>
</dbReference>
<reference evidence="5 6" key="1">
    <citation type="submission" date="2012-06" db="EMBL/GenBank/DDBJ databases">
        <title>Complete genome of Terriglobus roseus DSM 18391.</title>
        <authorList>
            <consortium name="US DOE Joint Genome Institute (JGI-PGF)"/>
            <person name="Lucas S."/>
            <person name="Copeland A."/>
            <person name="Lapidus A."/>
            <person name="Glavina del Rio T."/>
            <person name="Dalin E."/>
            <person name="Tice H."/>
            <person name="Bruce D."/>
            <person name="Goodwin L."/>
            <person name="Pitluck S."/>
            <person name="Peters L."/>
            <person name="Mikhailova N."/>
            <person name="Munk A.C.C."/>
            <person name="Kyrpides N."/>
            <person name="Mavromatis K."/>
            <person name="Ivanova N."/>
            <person name="Brettin T."/>
            <person name="Detter J.C."/>
            <person name="Han C."/>
            <person name="Larimer F."/>
            <person name="Land M."/>
            <person name="Hauser L."/>
            <person name="Markowitz V."/>
            <person name="Cheng J.-F."/>
            <person name="Hugenholtz P."/>
            <person name="Woyke T."/>
            <person name="Wu D."/>
            <person name="Brambilla E."/>
            <person name="Klenk H.-P."/>
            <person name="Eisen J.A."/>
        </authorList>
    </citation>
    <scope>NUCLEOTIDE SEQUENCE [LARGE SCALE GENOMIC DNA]</scope>
    <source>
        <strain evidence="6">DSM 18391 / NRRL B-41598 / KBS 63</strain>
    </source>
</reference>
<dbReference type="EC" id="2.7.7.65" evidence="1"/>
<comment type="catalytic activity">
    <reaction evidence="2">
        <text>2 GTP = 3',3'-c-di-GMP + 2 diphosphate</text>
        <dbReference type="Rhea" id="RHEA:24898"/>
        <dbReference type="ChEBI" id="CHEBI:33019"/>
        <dbReference type="ChEBI" id="CHEBI:37565"/>
        <dbReference type="ChEBI" id="CHEBI:58805"/>
        <dbReference type="EC" id="2.7.7.65"/>
    </reaction>
</comment>
<feature type="transmembrane region" description="Helical" evidence="3">
    <location>
        <begin position="50"/>
        <end position="72"/>
    </location>
</feature>
<dbReference type="HOGENOM" id="CLU_000445_11_2_0"/>
<keyword evidence="6" id="KW-1185">Reference proteome</keyword>
<evidence type="ECO:0000256" key="1">
    <source>
        <dbReference type="ARBA" id="ARBA00012528"/>
    </source>
</evidence>
<dbReference type="SUPFAM" id="SSF55073">
    <property type="entry name" value="Nucleotide cyclase"/>
    <property type="match status" value="1"/>
</dbReference>
<keyword evidence="3" id="KW-0472">Membrane</keyword>